<proteinExistence type="inferred from homology"/>
<comment type="similarity">
    <text evidence="1">Belongs to the fantastic four family.</text>
</comment>
<reference evidence="4 5" key="1">
    <citation type="journal article" date="2023" name="Plants (Basel)">
        <title>Bridging the Gap: Combining Genomics and Transcriptomics Approaches to Understand Stylosanthes scabra, an Orphan Legume from the Brazilian Caatinga.</title>
        <authorList>
            <person name="Ferreira-Neto J.R.C."/>
            <person name="da Silva M.D."/>
            <person name="Binneck E."/>
            <person name="de Melo N.F."/>
            <person name="da Silva R.H."/>
            <person name="de Melo A.L.T.M."/>
            <person name="Pandolfi V."/>
            <person name="Bustamante F.O."/>
            <person name="Brasileiro-Vidal A.C."/>
            <person name="Benko-Iseppon A.M."/>
        </authorList>
    </citation>
    <scope>NUCLEOTIDE SEQUENCE [LARGE SCALE GENOMIC DNA]</scope>
    <source>
        <tissue evidence="4">Leaves</tissue>
    </source>
</reference>
<evidence type="ECO:0000256" key="2">
    <source>
        <dbReference type="SAM" id="MobiDB-lite"/>
    </source>
</evidence>
<feature type="domain" description="FAF" evidence="3">
    <location>
        <begin position="193"/>
        <end position="246"/>
    </location>
</feature>
<dbReference type="PANTHER" id="PTHR33155">
    <property type="entry name" value="FANTASTIC FOUR-LIKE PROTEIN (DUF3049)"/>
    <property type="match status" value="1"/>
</dbReference>
<comment type="caution">
    <text evidence="4">The sequence shown here is derived from an EMBL/GenBank/DDBJ whole genome shotgun (WGS) entry which is preliminary data.</text>
</comment>
<evidence type="ECO:0000256" key="1">
    <source>
        <dbReference type="ARBA" id="ARBA00008690"/>
    </source>
</evidence>
<accession>A0ABU6RN34</accession>
<dbReference type="InterPro" id="IPR046431">
    <property type="entry name" value="FAF_dom"/>
</dbReference>
<protein>
    <recommendedName>
        <fullName evidence="3">FAF domain-containing protein</fullName>
    </recommendedName>
</protein>
<evidence type="ECO:0000313" key="4">
    <source>
        <dbReference type="EMBL" id="MED6125518.1"/>
    </source>
</evidence>
<evidence type="ECO:0000259" key="3">
    <source>
        <dbReference type="Pfam" id="PF11250"/>
    </source>
</evidence>
<dbReference type="Proteomes" id="UP001341840">
    <property type="component" value="Unassembled WGS sequence"/>
</dbReference>
<dbReference type="EMBL" id="JASCZI010030963">
    <property type="protein sequence ID" value="MED6125518.1"/>
    <property type="molecule type" value="Genomic_DNA"/>
</dbReference>
<dbReference type="PANTHER" id="PTHR33155:SF8">
    <property type="entry name" value="PROTEIN FANTASTIC FOUR 1"/>
    <property type="match status" value="1"/>
</dbReference>
<feature type="region of interest" description="Disordered" evidence="2">
    <location>
        <begin position="35"/>
        <end position="55"/>
    </location>
</feature>
<organism evidence="4 5">
    <name type="scientific">Stylosanthes scabra</name>
    <dbReference type="NCBI Taxonomy" id="79078"/>
    <lineage>
        <taxon>Eukaryota</taxon>
        <taxon>Viridiplantae</taxon>
        <taxon>Streptophyta</taxon>
        <taxon>Embryophyta</taxon>
        <taxon>Tracheophyta</taxon>
        <taxon>Spermatophyta</taxon>
        <taxon>Magnoliopsida</taxon>
        <taxon>eudicotyledons</taxon>
        <taxon>Gunneridae</taxon>
        <taxon>Pentapetalae</taxon>
        <taxon>rosids</taxon>
        <taxon>fabids</taxon>
        <taxon>Fabales</taxon>
        <taxon>Fabaceae</taxon>
        <taxon>Papilionoideae</taxon>
        <taxon>50 kb inversion clade</taxon>
        <taxon>dalbergioids sensu lato</taxon>
        <taxon>Dalbergieae</taxon>
        <taxon>Pterocarpus clade</taxon>
        <taxon>Stylosanthes</taxon>
    </lineage>
</organism>
<gene>
    <name evidence="4" type="ORF">PIB30_069205</name>
</gene>
<keyword evidence="5" id="KW-1185">Reference proteome</keyword>
<feature type="compositionally biased region" description="Polar residues" evidence="2">
    <location>
        <begin position="42"/>
        <end position="55"/>
    </location>
</feature>
<evidence type="ECO:0000313" key="5">
    <source>
        <dbReference type="Proteomes" id="UP001341840"/>
    </source>
</evidence>
<dbReference type="Pfam" id="PF11250">
    <property type="entry name" value="FAF"/>
    <property type="match status" value="1"/>
</dbReference>
<dbReference type="InterPro" id="IPR021410">
    <property type="entry name" value="FAF"/>
</dbReference>
<name>A0ABU6RN34_9FABA</name>
<sequence length="340" mass="37863">MSHSSVSKGFQSCVTPRNVETRVLRLKLATQGSKISPKFEWPNNTSNDDGDSTIASFSKQISDNISNNKLDMKMSREDSSQEEGGKCTWSFIESLSNNSHCDENKDGDSVYVHPKSKCSSSSKLSAKSLEMCTESLGCESGSESKGDEMSLFPLESNSNGFMGNSNTLVKVDTNYFEPNKRLNSKNNNRCSNNFPPPLTSITDLGGLHVRPRRENGRLILEAVTSPPPFQPYFRAERSEGRLRLSLFESVESNCGDDDGVEEDEEVVIEEDETLKNEACVDEEKNGGEEFEKCAASVEVLDDEIGIPTKFRTPRRCKESGRNRDIFCDAYFELHSFSVCL</sequence>